<dbReference type="RefSeq" id="WP_188228899.1">
    <property type="nucleotide sequence ID" value="NZ_JACVXB010000001.1"/>
</dbReference>
<keyword evidence="3" id="KW-1185">Reference proteome</keyword>
<proteinExistence type="predicted"/>
<evidence type="ECO:0000313" key="3">
    <source>
        <dbReference type="Proteomes" id="UP000600588"/>
    </source>
</evidence>
<sequence length="154" mass="17581">MTLKVKKAPLAIRCAMFLFAFACFVLPLSGVVMSIYEGQGFHFGFLIGLFLFGLLGFYLLRLSLWNTYGQETIKFETGSIDYEANYGWFKDGKKQIGYNNLVFYVNKIGYDEDKTGSITIDNREDYIVSVVKMPVSKVENLITELELLLNNHDN</sequence>
<evidence type="ECO:0000313" key="2">
    <source>
        <dbReference type="EMBL" id="MBD0831126.1"/>
    </source>
</evidence>
<keyword evidence="1" id="KW-0812">Transmembrane</keyword>
<accession>A0A8J6Q9P1</accession>
<dbReference type="Proteomes" id="UP000600588">
    <property type="component" value="Unassembled WGS sequence"/>
</dbReference>
<name>A0A8J6Q9P1_9FLAO</name>
<organism evidence="2 3">
    <name type="scientific">Aestuariibaculum sediminum</name>
    <dbReference type="NCBI Taxonomy" id="2770637"/>
    <lineage>
        <taxon>Bacteria</taxon>
        <taxon>Pseudomonadati</taxon>
        <taxon>Bacteroidota</taxon>
        <taxon>Flavobacteriia</taxon>
        <taxon>Flavobacteriales</taxon>
        <taxon>Flavobacteriaceae</taxon>
    </lineage>
</organism>
<keyword evidence="1" id="KW-0472">Membrane</keyword>
<feature type="transmembrane region" description="Helical" evidence="1">
    <location>
        <begin position="41"/>
        <end position="60"/>
    </location>
</feature>
<comment type="caution">
    <text evidence="2">The sequence shown here is derived from an EMBL/GenBank/DDBJ whole genome shotgun (WGS) entry which is preliminary data.</text>
</comment>
<protein>
    <submittedName>
        <fullName evidence="2">Uncharacterized protein</fullName>
    </submittedName>
</protein>
<reference evidence="2 3" key="1">
    <citation type="submission" date="2020-09" db="EMBL/GenBank/DDBJ databases">
        <title>TT11 complete genome.</title>
        <authorList>
            <person name="Wu Z."/>
        </authorList>
    </citation>
    <scope>NUCLEOTIDE SEQUENCE [LARGE SCALE GENOMIC DNA]</scope>
    <source>
        <strain evidence="2 3">TT11</strain>
    </source>
</reference>
<keyword evidence="1" id="KW-1133">Transmembrane helix</keyword>
<evidence type="ECO:0000256" key="1">
    <source>
        <dbReference type="SAM" id="Phobius"/>
    </source>
</evidence>
<gene>
    <name evidence="2" type="ORF">ICJ83_03175</name>
</gene>
<dbReference type="AlphaFoldDB" id="A0A8J6Q9P1"/>
<dbReference type="EMBL" id="JACVXB010000001">
    <property type="protein sequence ID" value="MBD0831126.1"/>
    <property type="molecule type" value="Genomic_DNA"/>
</dbReference>
<feature type="transmembrane region" description="Helical" evidence="1">
    <location>
        <begin position="12"/>
        <end position="35"/>
    </location>
</feature>